<protein>
    <submittedName>
        <fullName evidence="1">Uncharacterized protein</fullName>
    </submittedName>
</protein>
<sequence length="669" mass="73286">MCAGGGPLLRWLAAAAAATRAEPFPPVRRPRSHAPPPPFGRCEGHVKRWASALDRPACRVPSSVVGALRPGAGSPAPPVSAVGGRRRRDRGRGAASVCIGRGAASPLLPSTVVAAARCALAQPTARSRHPPTRPRPPRSHPPPTSLARMAPQKCGWPRLPRVLVAALLMAVVLPPPPPAAAHSYLTYPRSMSRMQGCRIGGHEDLWVRYCPGPCPNVDIDPETSPSKPAAVWARGGRYSVTYARNNHEGGFVRWALVPVSQMHNKWAHHQAAFMHSCWVSDRHECNGEVERARDCAVDRQNSAFRQTVTVPDVYPDGDYVLSWVWYGGGLHGQFGDYFDCSYIRISGGNEVAEAYQATFQSGINTTIASTAGCLASVDRIGACPYEARGLQCGKAEVRLPKGFRGGRDEPTVIYSAPLVEIQKRASRPPSGYPGVDELSMWLVWRNRSMSLVMPYPRINKHHLPALSVAATTKGVADMVEWYVAGIKVSTQSGYGPYFLTGKDSKGRARAWTNIPDDVPVTIFARACDSKTRRCSKKMIAPTFFHKVVSKRLSMRQVLVERAGTAGPGVLAPIRAGFLPVNVWRITAVNILAELYGDVRSVEFWVDGKLITTTFEAPFRAWAPEVGWSDFRINRRFSLKIVATSGGGETSVWEQDMLFYRFYDHKLVLQ</sequence>
<reference evidence="1" key="1">
    <citation type="submission" date="2019-11" db="EMBL/GenBank/DDBJ databases">
        <title>Nori genome reveals adaptations in red seaweeds to the harsh intertidal environment.</title>
        <authorList>
            <person name="Wang D."/>
            <person name="Mao Y."/>
        </authorList>
    </citation>
    <scope>NUCLEOTIDE SEQUENCE</scope>
    <source>
        <tissue evidence="1">Gametophyte</tissue>
    </source>
</reference>
<evidence type="ECO:0000313" key="1">
    <source>
        <dbReference type="EMBL" id="KAK1861616.1"/>
    </source>
</evidence>
<organism evidence="1 2">
    <name type="scientific">Pyropia yezoensis</name>
    <name type="common">Susabi-nori</name>
    <name type="synonym">Porphyra yezoensis</name>
    <dbReference type="NCBI Taxonomy" id="2788"/>
    <lineage>
        <taxon>Eukaryota</taxon>
        <taxon>Rhodophyta</taxon>
        <taxon>Bangiophyceae</taxon>
        <taxon>Bangiales</taxon>
        <taxon>Bangiaceae</taxon>
        <taxon>Pyropia</taxon>
    </lineage>
</organism>
<evidence type="ECO:0000313" key="2">
    <source>
        <dbReference type="Proteomes" id="UP000798662"/>
    </source>
</evidence>
<gene>
    <name evidence="1" type="ORF">I4F81_004197</name>
</gene>
<name>A0ACC3BU95_PYRYE</name>
<dbReference type="Proteomes" id="UP000798662">
    <property type="component" value="Chromosome 1"/>
</dbReference>
<accession>A0ACC3BU95</accession>
<dbReference type="EMBL" id="CM020618">
    <property type="protein sequence ID" value="KAK1861616.1"/>
    <property type="molecule type" value="Genomic_DNA"/>
</dbReference>
<keyword evidence="2" id="KW-1185">Reference proteome</keyword>
<proteinExistence type="predicted"/>
<comment type="caution">
    <text evidence="1">The sequence shown here is derived from an EMBL/GenBank/DDBJ whole genome shotgun (WGS) entry which is preliminary data.</text>
</comment>